<dbReference type="InterPro" id="IPR008983">
    <property type="entry name" value="Tumour_necrosis_fac-like_dom"/>
</dbReference>
<dbReference type="InterPro" id="IPR001073">
    <property type="entry name" value="C1q_dom"/>
</dbReference>
<name>A0ABD0JJ10_9CAEN</name>
<accession>A0ABD0JJ10</accession>
<dbReference type="Gene3D" id="2.60.120.40">
    <property type="match status" value="1"/>
</dbReference>
<dbReference type="SMART" id="SM00110">
    <property type="entry name" value="C1Q"/>
    <property type="match status" value="1"/>
</dbReference>
<keyword evidence="3" id="KW-0732">Signal</keyword>
<comment type="caution">
    <text evidence="6">The sequence shown here is derived from an EMBL/GenBank/DDBJ whole genome shotgun (WGS) entry which is preliminary data.</text>
</comment>
<evidence type="ECO:0000259" key="5">
    <source>
        <dbReference type="PROSITE" id="PS50871"/>
    </source>
</evidence>
<protein>
    <recommendedName>
        <fullName evidence="5">C1q domain-containing protein</fullName>
    </recommendedName>
</protein>
<dbReference type="InterPro" id="IPR050822">
    <property type="entry name" value="Cerebellin_Synaptic_Org"/>
</dbReference>
<organism evidence="6 7">
    <name type="scientific">Batillaria attramentaria</name>
    <dbReference type="NCBI Taxonomy" id="370345"/>
    <lineage>
        <taxon>Eukaryota</taxon>
        <taxon>Metazoa</taxon>
        <taxon>Spiralia</taxon>
        <taxon>Lophotrochozoa</taxon>
        <taxon>Mollusca</taxon>
        <taxon>Gastropoda</taxon>
        <taxon>Caenogastropoda</taxon>
        <taxon>Sorbeoconcha</taxon>
        <taxon>Cerithioidea</taxon>
        <taxon>Batillariidae</taxon>
        <taxon>Batillaria</taxon>
    </lineage>
</organism>
<feature type="domain" description="C1q" evidence="5">
    <location>
        <begin position="519"/>
        <end position="655"/>
    </location>
</feature>
<keyword evidence="2" id="KW-0964">Secreted</keyword>
<evidence type="ECO:0000256" key="4">
    <source>
        <dbReference type="SAM" id="Coils"/>
    </source>
</evidence>
<evidence type="ECO:0000256" key="1">
    <source>
        <dbReference type="ARBA" id="ARBA00004613"/>
    </source>
</evidence>
<dbReference type="GO" id="GO:0005576">
    <property type="term" value="C:extracellular region"/>
    <property type="evidence" value="ECO:0007669"/>
    <property type="project" value="UniProtKB-SubCell"/>
</dbReference>
<dbReference type="Pfam" id="PF00386">
    <property type="entry name" value="C1q"/>
    <property type="match status" value="1"/>
</dbReference>
<evidence type="ECO:0000313" key="7">
    <source>
        <dbReference type="Proteomes" id="UP001519460"/>
    </source>
</evidence>
<dbReference type="PANTHER" id="PTHR22923">
    <property type="entry name" value="CEREBELLIN-RELATED"/>
    <property type="match status" value="1"/>
</dbReference>
<evidence type="ECO:0000256" key="3">
    <source>
        <dbReference type="ARBA" id="ARBA00022729"/>
    </source>
</evidence>
<proteinExistence type="predicted"/>
<dbReference type="Proteomes" id="UP001519460">
    <property type="component" value="Unassembled WGS sequence"/>
</dbReference>
<dbReference type="InterPro" id="IPR013783">
    <property type="entry name" value="Ig-like_fold"/>
</dbReference>
<feature type="non-terminal residue" evidence="6">
    <location>
        <position position="1"/>
    </location>
</feature>
<sequence>LCIDLTSGIVNGTVSSANGFAWYSALTSSSSPCTRQGVLKLTFNNSTRKRAEIFMRFSNSTDWSFNDSDAEVHSRSRTILFYGKGIPGSWYGHLYSGQDFIDDAVTLNVADELAVANNGNDLLYFNTYKTFALNGQADSEGPINYDVYLGMNRVIAGSYRSASLAFEWTASSPDDGEAITACIGDKVTFPWQYTVGEDELVVNTEWHQITDEEPVLAAHTSGYFLKSPHLKMNVQFLPNAGIQISNYTWADFATYRVTVKYTQNNVLKTASRSVVLALPDAPVVAGDRLVAHLQPEPVIDKDTGNRHVQLTCGQFMSIRNLRPESVAWRDPSQAERCATSAKMMLALKRGAHIQVDEVKARMMLLGGEVKGLQVKDVQKDAELKRQREVDSNLLSNDESLASELDIIQDEVTEQNATDKQLTSHVLRLEEEMSLQEETDNNHTEELADLSESEQTLQSTVQTLKADVKDLRNLLQQAESKWAANIKEVDTKCTADIKQLNQQDTEMRSDIATITQSMNLARKSISFHAKTKYVEFSAGDTIFPGEVYTNEGNGFNATTGVFTAPLNGIYIFIFNGAASYASPSKKNVKVHLKVDNKIVNTCITSYHEPPGIYVQGSCHAVVKLRVGQKVKLITESSSKFGHDPYFSGALLHADAE</sequence>
<keyword evidence="7" id="KW-1185">Reference proteome</keyword>
<feature type="coiled-coil region" evidence="4">
    <location>
        <begin position="453"/>
        <end position="480"/>
    </location>
</feature>
<dbReference type="AlphaFoldDB" id="A0ABD0JJ10"/>
<evidence type="ECO:0000313" key="6">
    <source>
        <dbReference type="EMBL" id="KAK7474935.1"/>
    </source>
</evidence>
<evidence type="ECO:0000256" key="2">
    <source>
        <dbReference type="ARBA" id="ARBA00022525"/>
    </source>
</evidence>
<keyword evidence="4" id="KW-0175">Coiled coil</keyword>
<dbReference type="SUPFAM" id="SSF49842">
    <property type="entry name" value="TNF-like"/>
    <property type="match status" value="1"/>
</dbReference>
<dbReference type="Gene3D" id="2.60.40.10">
    <property type="entry name" value="Immunoglobulins"/>
    <property type="match status" value="1"/>
</dbReference>
<reference evidence="6 7" key="1">
    <citation type="journal article" date="2023" name="Sci. Data">
        <title>Genome assembly of the Korean intertidal mud-creeper Batillaria attramentaria.</title>
        <authorList>
            <person name="Patra A.K."/>
            <person name="Ho P.T."/>
            <person name="Jun S."/>
            <person name="Lee S.J."/>
            <person name="Kim Y."/>
            <person name="Won Y.J."/>
        </authorList>
    </citation>
    <scope>NUCLEOTIDE SEQUENCE [LARGE SCALE GENOMIC DNA]</scope>
    <source>
        <strain evidence="6">Wonlab-2016</strain>
    </source>
</reference>
<dbReference type="PANTHER" id="PTHR22923:SF116">
    <property type="entry name" value="C1Q DOMAIN-CONTAINING PROTEIN"/>
    <property type="match status" value="1"/>
</dbReference>
<dbReference type="EMBL" id="JACVVK020000420">
    <property type="protein sequence ID" value="KAK7474935.1"/>
    <property type="molecule type" value="Genomic_DNA"/>
</dbReference>
<gene>
    <name evidence="6" type="ORF">BaRGS_00033822</name>
</gene>
<dbReference type="PROSITE" id="PS50871">
    <property type="entry name" value="C1Q"/>
    <property type="match status" value="1"/>
</dbReference>
<comment type="subcellular location">
    <subcellularLocation>
        <location evidence="1">Secreted</location>
    </subcellularLocation>
</comment>